<reference evidence="1" key="1">
    <citation type="submission" date="2023-08" db="EMBL/GenBank/DDBJ databases">
        <title>Lactobacillus from the Female Urinary Tract.</title>
        <authorList>
            <person name="Stegman N."/>
            <person name="Jackson B."/>
            <person name="Steiling M."/>
            <person name="Sedano C."/>
            <person name="Wolfe A."/>
            <person name="Putonti C."/>
        </authorList>
    </citation>
    <scope>NUCLEOTIDE SEQUENCE</scope>
    <source>
        <strain evidence="1">UMB5661</strain>
    </source>
</reference>
<organism evidence="1 2">
    <name type="scientific">Lactobacillus crispatus</name>
    <dbReference type="NCBI Taxonomy" id="47770"/>
    <lineage>
        <taxon>Bacteria</taxon>
        <taxon>Bacillati</taxon>
        <taxon>Bacillota</taxon>
        <taxon>Bacilli</taxon>
        <taxon>Lactobacillales</taxon>
        <taxon>Lactobacillaceae</taxon>
        <taxon>Lactobacillus</taxon>
    </lineage>
</organism>
<name>A0AAW8WNA1_9LACO</name>
<sequence>MVYEQFATRLKSIPLALSALKQYILASKHAPVHIKLVYNVFSQGTFIEGTFSSQVPTTEITNDLTSSINFIVSNLISSYLMTYQKVFLSRIIIDSDIDMLGVVYDSIKVTCRFKTNIEKYAISNEVLLKSIFDQTVEAEKCEILERPANNFSIQLLRHRLRSVQVISDYSADEHYNSYQHPFSSEILVNLMGLIKIYENPNNQHQASAKLYFDLHNRNHLKFNQGQIYPTEELKYRQNRFDLGQINHVLSQTEPILAAIDTAQIDRLELFMTHNRLFKCQFGLTTPQSESIPTKNFMQINNEETVLTWQNVFNHVVANYSIPNLSEAWLQNIVVKLSPFASQWVVDFSDYSLTHNFDSYLPQDQVLEMVNSVAKQSNGKDKIKSIILAQEQKKTKMLKLQLEPLSVKSNTSELAMQLKNTDTDGKVIHYFDLNENKGYYLSHDKYMKMVK</sequence>
<evidence type="ECO:0000313" key="1">
    <source>
        <dbReference type="EMBL" id="MDT9610118.1"/>
    </source>
</evidence>
<proteinExistence type="predicted"/>
<gene>
    <name evidence="1" type="ORF">RON39_08330</name>
</gene>
<evidence type="ECO:0000313" key="2">
    <source>
        <dbReference type="Proteomes" id="UP001253287"/>
    </source>
</evidence>
<accession>A0AAW8WNA1</accession>
<dbReference type="Proteomes" id="UP001253287">
    <property type="component" value="Unassembled WGS sequence"/>
</dbReference>
<dbReference type="RefSeq" id="WP_315689303.1">
    <property type="nucleotide sequence ID" value="NZ_JAVTXG010000045.1"/>
</dbReference>
<dbReference type="AlphaFoldDB" id="A0AAW8WNA1"/>
<comment type="caution">
    <text evidence="1">The sequence shown here is derived from an EMBL/GenBank/DDBJ whole genome shotgun (WGS) entry which is preliminary data.</text>
</comment>
<dbReference type="EMBL" id="JAVTXN010000046">
    <property type="protein sequence ID" value="MDT9610118.1"/>
    <property type="molecule type" value="Genomic_DNA"/>
</dbReference>
<protein>
    <submittedName>
        <fullName evidence="1">Uncharacterized protein</fullName>
    </submittedName>
</protein>